<organism evidence="5 6">
    <name type="scientific">Candida boidinii</name>
    <name type="common">Yeast</name>
    <dbReference type="NCBI Taxonomy" id="5477"/>
    <lineage>
        <taxon>Eukaryota</taxon>
        <taxon>Fungi</taxon>
        <taxon>Dikarya</taxon>
        <taxon>Ascomycota</taxon>
        <taxon>Saccharomycotina</taxon>
        <taxon>Pichiomycetes</taxon>
        <taxon>Pichiales</taxon>
        <taxon>Pichiaceae</taxon>
        <taxon>Ogataea</taxon>
        <taxon>Ogataea/Candida clade</taxon>
    </lineage>
</organism>
<dbReference type="Gene3D" id="3.30.70.330">
    <property type="match status" value="1"/>
</dbReference>
<gene>
    <name evidence="5" type="ORF">Cboi02_000561700</name>
</gene>
<name>A0A9W6WCP0_CANBO</name>
<proteinExistence type="predicted"/>
<comment type="caution">
    <text evidence="5">The sequence shown here is derived from an EMBL/GenBank/DDBJ whole genome shotgun (WGS) entry which is preliminary data.</text>
</comment>
<dbReference type="InterPro" id="IPR012677">
    <property type="entry name" value="Nucleotide-bd_a/b_plait_sf"/>
</dbReference>
<dbReference type="EMBL" id="BSXN01002821">
    <property type="protein sequence ID" value="GME77715.1"/>
    <property type="molecule type" value="Genomic_DNA"/>
</dbReference>
<evidence type="ECO:0000313" key="6">
    <source>
        <dbReference type="Proteomes" id="UP001165120"/>
    </source>
</evidence>
<dbReference type="PANTHER" id="PTHR47640">
    <property type="entry name" value="TRNA SELENOCYSTEINE 1-ASSOCIATED PROTEIN 1-RELATED-RELATED"/>
    <property type="match status" value="1"/>
</dbReference>
<dbReference type="InterPro" id="IPR035979">
    <property type="entry name" value="RBD_domain_sf"/>
</dbReference>
<dbReference type="AlphaFoldDB" id="A0A9W6WCP0"/>
<evidence type="ECO:0000313" key="5">
    <source>
        <dbReference type="EMBL" id="GME77715.1"/>
    </source>
</evidence>
<evidence type="ECO:0000259" key="4">
    <source>
        <dbReference type="PROSITE" id="PS50102"/>
    </source>
</evidence>
<evidence type="ECO:0000256" key="2">
    <source>
        <dbReference type="PROSITE-ProRule" id="PRU00176"/>
    </source>
</evidence>
<keyword evidence="6" id="KW-1185">Reference proteome</keyword>
<dbReference type="SMART" id="SM00360">
    <property type="entry name" value="RRM"/>
    <property type="match status" value="1"/>
</dbReference>
<dbReference type="InterPro" id="IPR000504">
    <property type="entry name" value="RRM_dom"/>
</dbReference>
<dbReference type="GO" id="GO:0003729">
    <property type="term" value="F:mRNA binding"/>
    <property type="evidence" value="ECO:0007669"/>
    <property type="project" value="InterPro"/>
</dbReference>
<dbReference type="SUPFAM" id="SSF54928">
    <property type="entry name" value="RNA-binding domain, RBD"/>
    <property type="match status" value="1"/>
</dbReference>
<dbReference type="Pfam" id="PF00076">
    <property type="entry name" value="RRM_1"/>
    <property type="match status" value="1"/>
</dbReference>
<evidence type="ECO:0000256" key="3">
    <source>
        <dbReference type="SAM" id="MobiDB-lite"/>
    </source>
</evidence>
<protein>
    <submittedName>
        <fullName evidence="5">Unnamed protein product</fullName>
    </submittedName>
</protein>
<feature type="compositionally biased region" description="Polar residues" evidence="3">
    <location>
        <begin position="1"/>
        <end position="13"/>
    </location>
</feature>
<evidence type="ECO:0000256" key="1">
    <source>
        <dbReference type="ARBA" id="ARBA00022884"/>
    </source>
</evidence>
<dbReference type="Proteomes" id="UP001165120">
    <property type="component" value="Unassembled WGS sequence"/>
</dbReference>
<feature type="region of interest" description="Disordered" evidence="3">
    <location>
        <begin position="1"/>
        <end position="27"/>
    </location>
</feature>
<accession>A0A9W6WCP0</accession>
<dbReference type="InterPro" id="IPR050825">
    <property type="entry name" value="RBM42_RBP45_47-like"/>
</dbReference>
<dbReference type="PROSITE" id="PS50102">
    <property type="entry name" value="RRM"/>
    <property type="match status" value="1"/>
</dbReference>
<keyword evidence="1 2" id="KW-0694">RNA-binding</keyword>
<sequence length="180" mass="20377">MSRINKPTHNNLKSSDRRLAAGSQPSKYLHSNISNNLNLTETLNKNANNTANSDTDSDNITNYKLFIGNLGPEVNEELVFKSFQKYSNSIVKIEIPKSDKKKLNSINKGFGFITFNNSNDYLLAFKELNNKYIGSRPIILKNSNFNLSKSNKNDSNISNKPLNKINKNKKKIINKKKPLV</sequence>
<reference evidence="5" key="1">
    <citation type="submission" date="2023-04" db="EMBL/GenBank/DDBJ databases">
        <title>Candida boidinii NBRC 10035.</title>
        <authorList>
            <person name="Ichikawa N."/>
            <person name="Sato H."/>
            <person name="Tonouchi N."/>
        </authorList>
    </citation>
    <scope>NUCLEOTIDE SEQUENCE</scope>
    <source>
        <strain evidence="5">NBRC 10035</strain>
    </source>
</reference>
<feature type="domain" description="RRM" evidence="4">
    <location>
        <begin position="63"/>
        <end position="145"/>
    </location>
</feature>